<evidence type="ECO:0000256" key="5">
    <source>
        <dbReference type="PROSITE-ProRule" id="PRU00176"/>
    </source>
</evidence>
<sequence length="235" mass="27147">MKVGLVLPNTKKAEGVSKEDMNKRLLSYKERKKKLMDPNYKLSKYRLHIRNIPKPVKEKELKILVLDAVARAAKSSTLPTPPTKPRIKQLKILYKKSDSKSNEPVSTGCGFIEFDTHESALLALQYLNNNPTVWTKNRRPIVEFALENARKIHERQQRLQKSYEQQDQLKTLRKQAERDAIVKLRSLDKTTAASTPPDIRKKVVKKRSRPSQQESSADVIALQQHRASKRQRCSR</sequence>
<dbReference type="InterPro" id="IPR035979">
    <property type="entry name" value="RBD_domain_sf"/>
</dbReference>
<dbReference type="EMBL" id="GDHC01011235">
    <property type="protein sequence ID" value="JAQ07394.1"/>
    <property type="molecule type" value="Transcribed_RNA"/>
</dbReference>
<dbReference type="PANTHER" id="PTHR48039:SF5">
    <property type="entry name" value="RNA-BINDING PROTEIN 28"/>
    <property type="match status" value="1"/>
</dbReference>
<name>A0A146LGV9_LYGHE</name>
<dbReference type="InterPro" id="IPR000504">
    <property type="entry name" value="RRM_dom"/>
</dbReference>
<comment type="subcellular location">
    <subcellularLocation>
        <location evidence="1">Nucleus</location>
    </subcellularLocation>
</comment>
<evidence type="ECO:0000256" key="3">
    <source>
        <dbReference type="ARBA" id="ARBA00022884"/>
    </source>
</evidence>
<dbReference type="CDD" id="cd12416">
    <property type="entry name" value="RRM4_RBM28_like"/>
    <property type="match status" value="1"/>
</dbReference>
<reference evidence="9" key="1">
    <citation type="journal article" date="2016" name="Gigascience">
        <title>De novo construction of an expanded transcriptome assembly for the western tarnished plant bug, Lygus hesperus.</title>
        <authorList>
            <person name="Tassone E.E."/>
            <person name="Geib S.M."/>
            <person name="Hall B."/>
            <person name="Fabrick J.A."/>
            <person name="Brent C.S."/>
            <person name="Hull J.J."/>
        </authorList>
    </citation>
    <scope>NUCLEOTIDE SEQUENCE</scope>
</reference>
<evidence type="ECO:0000256" key="1">
    <source>
        <dbReference type="ARBA" id="ARBA00004123"/>
    </source>
</evidence>
<dbReference type="GO" id="GO:0005634">
    <property type="term" value="C:nucleus"/>
    <property type="evidence" value="ECO:0007669"/>
    <property type="project" value="UniProtKB-SubCell"/>
</dbReference>
<dbReference type="FunFam" id="3.30.70.330:FF:000182">
    <property type="entry name" value="RNA-binding motif protein 28"/>
    <property type="match status" value="1"/>
</dbReference>
<evidence type="ECO:0000313" key="9">
    <source>
        <dbReference type="EMBL" id="JAQ07394.1"/>
    </source>
</evidence>
<dbReference type="SUPFAM" id="SSF54928">
    <property type="entry name" value="RNA-binding domain, RBD"/>
    <property type="match status" value="1"/>
</dbReference>
<evidence type="ECO:0000256" key="6">
    <source>
        <dbReference type="SAM" id="Coils"/>
    </source>
</evidence>
<keyword evidence="4" id="KW-0539">Nucleus</keyword>
<dbReference type="AlphaFoldDB" id="A0A146LGV9"/>
<evidence type="ECO:0000256" key="4">
    <source>
        <dbReference type="ARBA" id="ARBA00023242"/>
    </source>
</evidence>
<feature type="compositionally biased region" description="Basic residues" evidence="7">
    <location>
        <begin position="226"/>
        <end position="235"/>
    </location>
</feature>
<dbReference type="InterPro" id="IPR051945">
    <property type="entry name" value="RRM_MRD1_RNA_proc_ribogen"/>
</dbReference>
<evidence type="ECO:0000256" key="2">
    <source>
        <dbReference type="ARBA" id="ARBA00022737"/>
    </source>
</evidence>
<dbReference type="InterPro" id="IPR012677">
    <property type="entry name" value="Nucleotide-bd_a/b_plait_sf"/>
</dbReference>
<protein>
    <submittedName>
        <fullName evidence="9">RNA-binding protein 28</fullName>
    </submittedName>
</protein>
<accession>A0A146LGV9</accession>
<keyword evidence="6" id="KW-0175">Coiled coil</keyword>
<dbReference type="Gene3D" id="3.30.70.330">
    <property type="match status" value="1"/>
</dbReference>
<organism evidence="9">
    <name type="scientific">Lygus hesperus</name>
    <name type="common">Western plant bug</name>
    <dbReference type="NCBI Taxonomy" id="30085"/>
    <lineage>
        <taxon>Eukaryota</taxon>
        <taxon>Metazoa</taxon>
        <taxon>Ecdysozoa</taxon>
        <taxon>Arthropoda</taxon>
        <taxon>Hexapoda</taxon>
        <taxon>Insecta</taxon>
        <taxon>Pterygota</taxon>
        <taxon>Neoptera</taxon>
        <taxon>Paraneoptera</taxon>
        <taxon>Hemiptera</taxon>
        <taxon>Heteroptera</taxon>
        <taxon>Panheteroptera</taxon>
        <taxon>Cimicomorpha</taxon>
        <taxon>Miridae</taxon>
        <taxon>Mirini</taxon>
        <taxon>Lygus</taxon>
    </lineage>
</organism>
<gene>
    <name evidence="9" type="primary">Rbm28_1</name>
    <name evidence="9" type="ORF">g.14146</name>
</gene>
<dbReference type="SMART" id="SM00360">
    <property type="entry name" value="RRM"/>
    <property type="match status" value="1"/>
</dbReference>
<feature type="domain" description="RRM" evidence="8">
    <location>
        <begin position="45"/>
        <end position="147"/>
    </location>
</feature>
<dbReference type="GO" id="GO:0003729">
    <property type="term" value="F:mRNA binding"/>
    <property type="evidence" value="ECO:0007669"/>
    <property type="project" value="TreeGrafter"/>
</dbReference>
<dbReference type="PROSITE" id="PS50102">
    <property type="entry name" value="RRM"/>
    <property type="match status" value="1"/>
</dbReference>
<proteinExistence type="predicted"/>
<evidence type="ECO:0000259" key="8">
    <source>
        <dbReference type="PROSITE" id="PS50102"/>
    </source>
</evidence>
<keyword evidence="3 5" id="KW-0694">RNA-binding</keyword>
<dbReference type="PANTHER" id="PTHR48039">
    <property type="entry name" value="RNA-BINDING MOTIF PROTEIN 14B"/>
    <property type="match status" value="1"/>
</dbReference>
<feature type="region of interest" description="Disordered" evidence="7">
    <location>
        <begin position="192"/>
        <end position="235"/>
    </location>
</feature>
<evidence type="ECO:0000256" key="7">
    <source>
        <dbReference type="SAM" id="MobiDB-lite"/>
    </source>
</evidence>
<keyword evidence="2" id="KW-0677">Repeat</keyword>
<feature type="coiled-coil region" evidence="6">
    <location>
        <begin position="146"/>
        <end position="179"/>
    </location>
</feature>